<dbReference type="EMBL" id="JARAWC010000005">
    <property type="protein sequence ID" value="MDX2959812.1"/>
    <property type="molecule type" value="Genomic_DNA"/>
</dbReference>
<comment type="caution">
    <text evidence="2">The sequence shown here is derived from an EMBL/GenBank/DDBJ whole genome shotgun (WGS) entry which is preliminary data.</text>
</comment>
<evidence type="ECO:0000313" key="3">
    <source>
        <dbReference type="EMBL" id="MDX3022324.1"/>
    </source>
</evidence>
<reference evidence="2 4" key="1">
    <citation type="journal article" date="2023" name="Microb. Genom.">
        <title>Mesoterricola silvestris gen. nov., sp. nov., Mesoterricola sediminis sp. nov., Geothrix oryzae sp. nov., Geothrix edaphica sp. nov., Geothrix rubra sp. nov., and Geothrix limicola sp. nov., six novel members of Acidobacteriota isolated from soils.</title>
        <authorList>
            <person name="Weisberg A.J."/>
            <person name="Pearce E."/>
            <person name="Kramer C.G."/>
            <person name="Chang J.H."/>
            <person name="Clarke C.R."/>
        </authorList>
    </citation>
    <scope>NUCLEOTIDE SEQUENCE</scope>
    <source>
        <strain evidence="3 4">NB05-1H</strain>
        <strain evidence="2">NRRL_B-16521</strain>
    </source>
</reference>
<dbReference type="Proteomes" id="UP001272987">
    <property type="component" value="Unassembled WGS sequence"/>
</dbReference>
<accession>A0AAP6B8C0</accession>
<dbReference type="Proteomes" id="UP001282288">
    <property type="component" value="Unassembled WGS sequence"/>
</dbReference>
<proteinExistence type="predicted"/>
<organism evidence="2 5">
    <name type="scientific">Streptomyces acidiscabies</name>
    <dbReference type="NCBI Taxonomy" id="42234"/>
    <lineage>
        <taxon>Bacteria</taxon>
        <taxon>Bacillati</taxon>
        <taxon>Actinomycetota</taxon>
        <taxon>Actinomycetes</taxon>
        <taxon>Kitasatosporales</taxon>
        <taxon>Streptomycetaceae</taxon>
        <taxon>Streptomyces</taxon>
    </lineage>
</organism>
<keyword evidence="4" id="KW-1185">Reference proteome</keyword>
<evidence type="ECO:0000313" key="2">
    <source>
        <dbReference type="EMBL" id="MDX2959812.1"/>
    </source>
</evidence>
<dbReference type="GeneID" id="69807479"/>
<evidence type="ECO:0000313" key="5">
    <source>
        <dbReference type="Proteomes" id="UP001282288"/>
    </source>
</evidence>
<dbReference type="RefSeq" id="WP_010350230.1">
    <property type="nucleotide sequence ID" value="NZ_CP122369.1"/>
</dbReference>
<dbReference type="EMBL" id="JARAWP010000020">
    <property type="protein sequence ID" value="MDX3022324.1"/>
    <property type="molecule type" value="Genomic_DNA"/>
</dbReference>
<protein>
    <submittedName>
        <fullName evidence="2">Uncharacterized protein</fullName>
    </submittedName>
</protein>
<feature type="region of interest" description="Disordered" evidence="1">
    <location>
        <begin position="1"/>
        <end position="34"/>
    </location>
</feature>
<sequence>MTNHVHSTPYAETDTGPTALSFTHHTSPDGETLTLQGTCPRCQGPTTSHYTYGLPGTGTKGIFTRRTPPPTPESALLQEIHYCECGHPHPQLPPDAPFTGCGASWTVTNLQAGNP</sequence>
<dbReference type="AlphaFoldDB" id="A0AAP6B8C0"/>
<evidence type="ECO:0000313" key="4">
    <source>
        <dbReference type="Proteomes" id="UP001272987"/>
    </source>
</evidence>
<name>A0AAP6B8C0_9ACTN</name>
<gene>
    <name evidence="2" type="ORF">PV399_08785</name>
    <name evidence="3" type="ORF">PV666_31225</name>
</gene>
<feature type="region of interest" description="Disordered" evidence="1">
    <location>
        <begin position="50"/>
        <end position="71"/>
    </location>
</feature>
<feature type="compositionally biased region" description="Polar residues" evidence="1">
    <location>
        <begin position="15"/>
        <end position="25"/>
    </location>
</feature>
<evidence type="ECO:0000256" key="1">
    <source>
        <dbReference type="SAM" id="MobiDB-lite"/>
    </source>
</evidence>